<keyword evidence="5" id="KW-1185">Reference proteome</keyword>
<dbReference type="Pfam" id="PF04667">
    <property type="entry name" value="Endosulfine"/>
    <property type="match status" value="1"/>
</dbReference>
<sequence length="138" mass="15134">MNPLRKSPLSNINTTPTSSPSAAGPEQPESATPRPNTDLNDQAALLLKKYGKLPDKKRFLDKRVSERKFFDSGDWAMNKAGKASVLNIGKQHPSPSDIPHGSVNLQFSQPLSPVKSHSTLVPPETTMDMPLEAKFRTE</sequence>
<feature type="compositionally biased region" description="Polar residues" evidence="3">
    <location>
        <begin position="29"/>
        <end position="40"/>
    </location>
</feature>
<protein>
    <recommendedName>
        <fullName evidence="2">mRNA stability protein</fullName>
    </recommendedName>
</protein>
<dbReference type="PANTHER" id="PTHR10358:SF6">
    <property type="entry name" value="ENDOSULFINE, ISOFORM A"/>
    <property type="match status" value="1"/>
</dbReference>
<feature type="compositionally biased region" description="Polar residues" evidence="3">
    <location>
        <begin position="103"/>
        <end position="119"/>
    </location>
</feature>
<comment type="caution">
    <text evidence="4">The sequence shown here is derived from an EMBL/GenBank/DDBJ whole genome shotgun (WGS) entry which is preliminary data.</text>
</comment>
<organism evidence="4 5">
    <name type="scientific">Neolecta irregularis (strain DAH-3)</name>
    <dbReference type="NCBI Taxonomy" id="1198029"/>
    <lineage>
        <taxon>Eukaryota</taxon>
        <taxon>Fungi</taxon>
        <taxon>Dikarya</taxon>
        <taxon>Ascomycota</taxon>
        <taxon>Taphrinomycotina</taxon>
        <taxon>Neolectales</taxon>
        <taxon>Neolectaceae</taxon>
        <taxon>Neolecta</taxon>
    </lineage>
</organism>
<gene>
    <name evidence="4" type="ORF">NEOLI_001498</name>
</gene>
<comment type="function">
    <text evidence="2">Plays an essential role in initiation of the G0 program by preventing the degradation of specific nutrient-regulated mRNAs via the 5'-3' mRNA decay pathway.</text>
</comment>
<dbReference type="AlphaFoldDB" id="A0A1U7LW75"/>
<dbReference type="EMBL" id="LXFE01000145">
    <property type="protein sequence ID" value="OLL26802.1"/>
    <property type="molecule type" value="Genomic_DNA"/>
</dbReference>
<accession>A0A1U7LW75</accession>
<dbReference type="Proteomes" id="UP000186594">
    <property type="component" value="Unassembled WGS sequence"/>
</dbReference>
<feature type="compositionally biased region" description="Low complexity" evidence="3">
    <location>
        <begin position="7"/>
        <end position="21"/>
    </location>
</feature>
<feature type="region of interest" description="Disordered" evidence="3">
    <location>
        <begin position="1"/>
        <end position="42"/>
    </location>
</feature>
<dbReference type="OrthoDB" id="5949865at2759"/>
<reference evidence="4 5" key="1">
    <citation type="submission" date="2016-04" db="EMBL/GenBank/DDBJ databases">
        <title>Evolutionary innovation and constraint leading to complex multicellularity in the Ascomycota.</title>
        <authorList>
            <person name="Cisse O."/>
            <person name="Nguyen A."/>
            <person name="Hewitt D.A."/>
            <person name="Jedd G."/>
            <person name="Stajich J.E."/>
        </authorList>
    </citation>
    <scope>NUCLEOTIDE SEQUENCE [LARGE SCALE GENOMIC DNA]</scope>
    <source>
        <strain evidence="4 5">DAH-3</strain>
    </source>
</reference>
<evidence type="ECO:0000256" key="1">
    <source>
        <dbReference type="ARBA" id="ARBA00010520"/>
    </source>
</evidence>
<dbReference type="STRING" id="1198029.A0A1U7LW75"/>
<name>A0A1U7LW75_NEOID</name>
<dbReference type="InterPro" id="IPR006760">
    <property type="entry name" value="Endosulphine"/>
</dbReference>
<evidence type="ECO:0000256" key="2">
    <source>
        <dbReference type="RuleBase" id="RU363120"/>
    </source>
</evidence>
<evidence type="ECO:0000313" key="5">
    <source>
        <dbReference type="Proteomes" id="UP000186594"/>
    </source>
</evidence>
<evidence type="ECO:0000313" key="4">
    <source>
        <dbReference type="EMBL" id="OLL26802.1"/>
    </source>
</evidence>
<dbReference type="GO" id="GO:0005737">
    <property type="term" value="C:cytoplasm"/>
    <property type="evidence" value="ECO:0007669"/>
    <property type="project" value="TreeGrafter"/>
</dbReference>
<dbReference type="GO" id="GO:0004864">
    <property type="term" value="F:protein phosphatase inhibitor activity"/>
    <property type="evidence" value="ECO:0007669"/>
    <property type="project" value="TreeGrafter"/>
</dbReference>
<proteinExistence type="inferred from homology"/>
<evidence type="ECO:0000256" key="3">
    <source>
        <dbReference type="SAM" id="MobiDB-lite"/>
    </source>
</evidence>
<comment type="similarity">
    <text evidence="1 2">Belongs to the endosulfine family.</text>
</comment>
<feature type="region of interest" description="Disordered" evidence="3">
    <location>
        <begin position="89"/>
        <end position="138"/>
    </location>
</feature>
<dbReference type="PANTHER" id="PTHR10358">
    <property type="entry name" value="ENDOSULFINE"/>
    <property type="match status" value="1"/>
</dbReference>